<evidence type="ECO:0000313" key="1">
    <source>
        <dbReference type="EMBL" id="CAI0625563.1"/>
    </source>
</evidence>
<name>A0AAV0RXF3_9ROSI</name>
<dbReference type="AlphaFoldDB" id="A0AAV0RXF3"/>
<comment type="caution">
    <text evidence="1">The sequence shown here is derived from an EMBL/GenBank/DDBJ whole genome shotgun (WGS) entry which is preliminary data.</text>
</comment>
<proteinExistence type="predicted"/>
<keyword evidence="2" id="KW-1185">Reference proteome</keyword>
<protein>
    <submittedName>
        <fullName evidence="1">Uncharacterized protein</fullName>
    </submittedName>
</protein>
<sequence>MEKLNRTAEVERSGKSLIELGCDWKTEMQAAGTGVVNTLSDWRRISWIQVSWWWITFDLAEFDMGGCFPCVGPSNKNGSRNIHDEAGSGCKEAAKKDLASVSDHQLITSLGIKCLGCNFSISYFSEVRLTNGNKL</sequence>
<dbReference type="EMBL" id="CAMGYJ010000011">
    <property type="protein sequence ID" value="CAI0625563.1"/>
    <property type="molecule type" value="Genomic_DNA"/>
</dbReference>
<dbReference type="Proteomes" id="UP001154282">
    <property type="component" value="Unassembled WGS sequence"/>
</dbReference>
<gene>
    <name evidence="1" type="ORF">LITE_LOCUS50484</name>
</gene>
<accession>A0AAV0RXF3</accession>
<organism evidence="1 2">
    <name type="scientific">Linum tenue</name>
    <dbReference type="NCBI Taxonomy" id="586396"/>
    <lineage>
        <taxon>Eukaryota</taxon>
        <taxon>Viridiplantae</taxon>
        <taxon>Streptophyta</taxon>
        <taxon>Embryophyta</taxon>
        <taxon>Tracheophyta</taxon>
        <taxon>Spermatophyta</taxon>
        <taxon>Magnoliopsida</taxon>
        <taxon>eudicotyledons</taxon>
        <taxon>Gunneridae</taxon>
        <taxon>Pentapetalae</taxon>
        <taxon>rosids</taxon>
        <taxon>fabids</taxon>
        <taxon>Malpighiales</taxon>
        <taxon>Linaceae</taxon>
        <taxon>Linum</taxon>
    </lineage>
</organism>
<evidence type="ECO:0000313" key="2">
    <source>
        <dbReference type="Proteomes" id="UP001154282"/>
    </source>
</evidence>
<reference evidence="1" key="1">
    <citation type="submission" date="2022-08" db="EMBL/GenBank/DDBJ databases">
        <authorList>
            <person name="Gutierrez-Valencia J."/>
        </authorList>
    </citation>
    <scope>NUCLEOTIDE SEQUENCE</scope>
</reference>